<keyword evidence="2" id="KW-1185">Reference proteome</keyword>
<dbReference type="EMBL" id="CM055114">
    <property type="protein sequence ID" value="KAJ7514750.1"/>
    <property type="molecule type" value="Genomic_DNA"/>
</dbReference>
<comment type="caution">
    <text evidence="1">The sequence shown here is derived from an EMBL/GenBank/DDBJ whole genome shotgun (WGS) entry which is preliminary data.</text>
</comment>
<dbReference type="Proteomes" id="UP001162992">
    <property type="component" value="Chromosome 23"/>
</dbReference>
<name>A0ACC2AB27_DIPCM</name>
<reference evidence="2" key="1">
    <citation type="journal article" date="2024" name="Proc. Natl. Acad. Sci. U.S.A.">
        <title>Extraordinary preservation of gene collinearity over three hundred million years revealed in homosporous lycophytes.</title>
        <authorList>
            <person name="Li C."/>
            <person name="Wickell D."/>
            <person name="Kuo L.Y."/>
            <person name="Chen X."/>
            <person name="Nie B."/>
            <person name="Liao X."/>
            <person name="Peng D."/>
            <person name="Ji J."/>
            <person name="Jenkins J."/>
            <person name="Williams M."/>
            <person name="Shu S."/>
            <person name="Plott C."/>
            <person name="Barry K."/>
            <person name="Rajasekar S."/>
            <person name="Grimwood J."/>
            <person name="Han X."/>
            <person name="Sun S."/>
            <person name="Hou Z."/>
            <person name="He W."/>
            <person name="Dai G."/>
            <person name="Sun C."/>
            <person name="Schmutz J."/>
            <person name="Leebens-Mack J.H."/>
            <person name="Li F.W."/>
            <person name="Wang L."/>
        </authorList>
    </citation>
    <scope>NUCLEOTIDE SEQUENCE [LARGE SCALE GENOMIC DNA]</scope>
    <source>
        <strain evidence="2">cv. PW_Plant_1</strain>
    </source>
</reference>
<evidence type="ECO:0000313" key="2">
    <source>
        <dbReference type="Proteomes" id="UP001162992"/>
    </source>
</evidence>
<organism evidence="1 2">
    <name type="scientific">Diphasiastrum complanatum</name>
    <name type="common">Issler's clubmoss</name>
    <name type="synonym">Lycopodium complanatum</name>
    <dbReference type="NCBI Taxonomy" id="34168"/>
    <lineage>
        <taxon>Eukaryota</taxon>
        <taxon>Viridiplantae</taxon>
        <taxon>Streptophyta</taxon>
        <taxon>Embryophyta</taxon>
        <taxon>Tracheophyta</taxon>
        <taxon>Lycopodiopsida</taxon>
        <taxon>Lycopodiales</taxon>
        <taxon>Lycopodiaceae</taxon>
        <taxon>Lycopodioideae</taxon>
        <taxon>Diphasiastrum</taxon>
    </lineage>
</organism>
<gene>
    <name evidence="1" type="ORF">O6H91_23G058000</name>
</gene>
<proteinExistence type="predicted"/>
<protein>
    <submittedName>
        <fullName evidence="1">Uncharacterized protein</fullName>
    </submittedName>
</protein>
<accession>A0ACC2AB27</accession>
<evidence type="ECO:0000313" key="1">
    <source>
        <dbReference type="EMBL" id="KAJ7514750.1"/>
    </source>
</evidence>
<sequence>MEKFILNSCSHQHTKRALIVMASAFGWVYIVFIFLSKIGKDQAPSVLFPDTSTVKFSSNYAQQLRIYEQDGQVALPQQIPAKDMSAHLSISLELEATLPQKLVEFTAPDHDDGDLCAGKYIYMYDLPPRFNQDLIDNCSTLSPWTNMCTYLLNGGFGPVMKDLDAQFPKTGWYATNQFSLEVIFHNRIKRYKCLTTDYSLANAFFVPFYAGLDFSRYLYGFKTMVRDADSKAIARWLRNQPGWKGMGGKDHFMVGGRVTWDFRRAGDSDDEWGNKLLFLPGIEQMTMLVLEASPWFPNDVGIPYPTYFHPKHDSEIVHWQKRVEGSKRAALFCFAGAPRPTIEESIRESIIHQCNRSEYCRLLEQCDYGLFNCRKPAAVMKLFEESVFCLQPPGDSLTRRSIFDSMLAGCIPVFFHQESAYSQYVWHLPKNYTSYSVFISGDNIRRENLNIEKVLRGIPTRKIRRMREEVIRIIPEFIYADPEHHLQTMRDAFDITVQAVLDKVKNNSRSTTQNQIEFLAAESNKNETMMRDEKLDHGQ</sequence>